<protein>
    <submittedName>
        <fullName evidence="1">Uncharacterized protein</fullName>
    </submittedName>
</protein>
<reference evidence="1 2" key="1">
    <citation type="submission" date="2018-11" db="EMBL/GenBank/DDBJ databases">
        <authorList>
            <consortium name="Pathogen Informatics"/>
        </authorList>
    </citation>
    <scope>NUCLEOTIDE SEQUENCE [LARGE SCALE GENOMIC DNA]</scope>
</reference>
<dbReference type="OrthoDB" id="6250729at2759"/>
<organism evidence="1 2">
    <name type="scientific">Dibothriocephalus latus</name>
    <name type="common">Fish tapeworm</name>
    <name type="synonym">Diphyllobothrium latum</name>
    <dbReference type="NCBI Taxonomy" id="60516"/>
    <lineage>
        <taxon>Eukaryota</taxon>
        <taxon>Metazoa</taxon>
        <taxon>Spiralia</taxon>
        <taxon>Lophotrochozoa</taxon>
        <taxon>Platyhelminthes</taxon>
        <taxon>Cestoda</taxon>
        <taxon>Eucestoda</taxon>
        <taxon>Diphyllobothriidea</taxon>
        <taxon>Diphyllobothriidae</taxon>
        <taxon>Dibothriocephalus</taxon>
    </lineage>
</organism>
<sequence length="81" mass="8584">MRFALLTKPLIDQASQTSISSLSLDLSMCVGICQPVNVVVLRSTLPESILLYLNVFPLPATAATSAQDNRPGPDEGPLVTS</sequence>
<accession>A0A3P7NJT5</accession>
<dbReference type="AlphaFoldDB" id="A0A3P7NJT5"/>
<dbReference type="Proteomes" id="UP000281553">
    <property type="component" value="Unassembled WGS sequence"/>
</dbReference>
<name>A0A3P7NJT5_DIBLA</name>
<proteinExistence type="predicted"/>
<feature type="non-terminal residue" evidence="1">
    <location>
        <position position="81"/>
    </location>
</feature>
<evidence type="ECO:0000313" key="2">
    <source>
        <dbReference type="Proteomes" id="UP000281553"/>
    </source>
</evidence>
<evidence type="ECO:0000313" key="1">
    <source>
        <dbReference type="EMBL" id="VDN34767.1"/>
    </source>
</evidence>
<dbReference type="EMBL" id="UYRU01085874">
    <property type="protein sequence ID" value="VDN34767.1"/>
    <property type="molecule type" value="Genomic_DNA"/>
</dbReference>
<gene>
    <name evidence="1" type="ORF">DILT_LOCUS16594</name>
</gene>
<keyword evidence="2" id="KW-1185">Reference proteome</keyword>